<organism evidence="2 3">
    <name type="scientific">Lophiostoma macrostomum CBS 122681</name>
    <dbReference type="NCBI Taxonomy" id="1314788"/>
    <lineage>
        <taxon>Eukaryota</taxon>
        <taxon>Fungi</taxon>
        <taxon>Dikarya</taxon>
        <taxon>Ascomycota</taxon>
        <taxon>Pezizomycotina</taxon>
        <taxon>Dothideomycetes</taxon>
        <taxon>Pleosporomycetidae</taxon>
        <taxon>Pleosporales</taxon>
        <taxon>Lophiostomataceae</taxon>
        <taxon>Lophiostoma</taxon>
    </lineage>
</organism>
<evidence type="ECO:0000256" key="1">
    <source>
        <dbReference type="SAM" id="MobiDB-lite"/>
    </source>
</evidence>
<name>A0A6A6SP59_9PLEO</name>
<evidence type="ECO:0000313" key="3">
    <source>
        <dbReference type="Proteomes" id="UP000799324"/>
    </source>
</evidence>
<feature type="region of interest" description="Disordered" evidence="1">
    <location>
        <begin position="175"/>
        <end position="194"/>
    </location>
</feature>
<proteinExistence type="predicted"/>
<gene>
    <name evidence="2" type="ORF">K491DRAFT_199754</name>
</gene>
<dbReference type="AlphaFoldDB" id="A0A6A6SP59"/>
<protein>
    <submittedName>
        <fullName evidence="2">Uncharacterized protein</fullName>
    </submittedName>
</protein>
<keyword evidence="3" id="KW-1185">Reference proteome</keyword>
<feature type="region of interest" description="Disordered" evidence="1">
    <location>
        <begin position="106"/>
        <end position="135"/>
    </location>
</feature>
<dbReference type="Proteomes" id="UP000799324">
    <property type="component" value="Unassembled WGS sequence"/>
</dbReference>
<feature type="compositionally biased region" description="Low complexity" evidence="1">
    <location>
        <begin position="125"/>
        <end position="135"/>
    </location>
</feature>
<evidence type="ECO:0000313" key="2">
    <source>
        <dbReference type="EMBL" id="KAF2649479.1"/>
    </source>
</evidence>
<accession>A0A6A6SP59</accession>
<dbReference type="EMBL" id="MU004490">
    <property type="protein sequence ID" value="KAF2649479.1"/>
    <property type="molecule type" value="Genomic_DNA"/>
</dbReference>
<sequence>MRDRNSSSGHDAAAARCLDRMTKVELRKLLWLPRRQAVTCSGSDFTRGANRFVSWLSHGSRRLSSRRSLTICAARVYVRGCCHLCSLSSPLPVPLYVIRSTSIQRPHFHKTAPRRTAASQRQYGPSARPHSSAPSRTAYAAGAHAVLLSISPAVFPPSSDSAPAAVDIPAIASNGRATSPPSLQDHFRAQAPLY</sequence>
<reference evidence="2" key="1">
    <citation type="journal article" date="2020" name="Stud. Mycol.">
        <title>101 Dothideomycetes genomes: a test case for predicting lifestyles and emergence of pathogens.</title>
        <authorList>
            <person name="Haridas S."/>
            <person name="Albert R."/>
            <person name="Binder M."/>
            <person name="Bloem J."/>
            <person name="Labutti K."/>
            <person name="Salamov A."/>
            <person name="Andreopoulos B."/>
            <person name="Baker S."/>
            <person name="Barry K."/>
            <person name="Bills G."/>
            <person name="Bluhm B."/>
            <person name="Cannon C."/>
            <person name="Castanera R."/>
            <person name="Culley D."/>
            <person name="Daum C."/>
            <person name="Ezra D."/>
            <person name="Gonzalez J."/>
            <person name="Henrissat B."/>
            <person name="Kuo A."/>
            <person name="Liang C."/>
            <person name="Lipzen A."/>
            <person name="Lutzoni F."/>
            <person name="Magnuson J."/>
            <person name="Mondo S."/>
            <person name="Nolan M."/>
            <person name="Ohm R."/>
            <person name="Pangilinan J."/>
            <person name="Park H.-J."/>
            <person name="Ramirez L."/>
            <person name="Alfaro M."/>
            <person name="Sun H."/>
            <person name="Tritt A."/>
            <person name="Yoshinaga Y."/>
            <person name="Zwiers L.-H."/>
            <person name="Turgeon B."/>
            <person name="Goodwin S."/>
            <person name="Spatafora J."/>
            <person name="Crous P."/>
            <person name="Grigoriev I."/>
        </authorList>
    </citation>
    <scope>NUCLEOTIDE SEQUENCE</scope>
    <source>
        <strain evidence="2">CBS 122681</strain>
    </source>
</reference>